<evidence type="ECO:0000313" key="3">
    <source>
        <dbReference type="Proteomes" id="UP001595841"/>
    </source>
</evidence>
<evidence type="ECO:0000313" key="2">
    <source>
        <dbReference type="EMBL" id="MFC4219041.1"/>
    </source>
</evidence>
<dbReference type="EMBL" id="JBHSCL010000003">
    <property type="protein sequence ID" value="MFC4219041.1"/>
    <property type="molecule type" value="Genomic_DNA"/>
</dbReference>
<feature type="region of interest" description="Disordered" evidence="1">
    <location>
        <begin position="292"/>
        <end position="387"/>
    </location>
</feature>
<dbReference type="RefSeq" id="WP_379762436.1">
    <property type="nucleotide sequence ID" value="NZ_JBHSCL010000003.1"/>
</dbReference>
<keyword evidence="3" id="KW-1185">Reference proteome</keyword>
<proteinExistence type="predicted"/>
<reference evidence="3" key="1">
    <citation type="journal article" date="2019" name="Int. J. Syst. Evol. Microbiol.">
        <title>The Global Catalogue of Microorganisms (GCM) 10K type strain sequencing project: providing services to taxonomists for standard genome sequencing and annotation.</title>
        <authorList>
            <consortium name="The Broad Institute Genomics Platform"/>
            <consortium name="The Broad Institute Genome Sequencing Center for Infectious Disease"/>
            <person name="Wu L."/>
            <person name="Ma J."/>
        </authorList>
    </citation>
    <scope>NUCLEOTIDE SEQUENCE [LARGE SCALE GENOMIC DNA]</scope>
    <source>
        <strain evidence="3">CGMCC 1.15774</strain>
    </source>
</reference>
<evidence type="ECO:0000256" key="1">
    <source>
        <dbReference type="SAM" id="MobiDB-lite"/>
    </source>
</evidence>
<feature type="region of interest" description="Disordered" evidence="1">
    <location>
        <begin position="399"/>
        <end position="430"/>
    </location>
</feature>
<gene>
    <name evidence="2" type="ORF">ACFOWS_02785</name>
</gene>
<organism evidence="2 3">
    <name type="scientific">Flagellimonas marina</name>
    <dbReference type="NCBI Taxonomy" id="1775168"/>
    <lineage>
        <taxon>Bacteria</taxon>
        <taxon>Pseudomonadati</taxon>
        <taxon>Bacteroidota</taxon>
        <taxon>Flavobacteriia</taxon>
        <taxon>Flavobacteriales</taxon>
        <taxon>Flavobacteriaceae</taxon>
        <taxon>Flagellimonas</taxon>
    </lineage>
</organism>
<sequence>MGNTAKRTYTGLPVCKVIEKVAGVNNAVTVIKSAEWQQYNHYPLKAVWPVLDKPALSLCRQRYRAYEEHYNQRVDEANHFIGKYNNSVSAEIEKSEAPKAYWLASQNFLEANSAMDVWRYNNLARHENEKKGMKVYQLRKVQPLKNEHRLFFDLVLRKYATDLLKMLPVFRKKGKSEPVTIPKVDINSCHLQNLTHVGGSRMTNQSRATLRRHKKRLEEAGVLQDRSSRGHKRGVNYFVNPEIMAISDDFSKKTMVSDNQPLKMLNSTKCTDIYTLTRAITQNNLNAVDKSTSDITKKSVGESENPDDSAGFLPVMRPPSEDFTRAPMGRKQKKSAGGEKFPAAKKNGARSPGENPENGTASRKAGVDRPSPQSGMAAGTTEKGGASMNATAADNLRNTGVAGNIPLHRGVQENPGQGTTPAKGDGTTISARNSDELRESLLPSWDFSVKLADGKCSEADITPLNKLVLESNSGNLDHFEYVDLILQNLFVYFARLYRFKTGYRLYHKLVFKLYEDWAKSYFFYNRNGHSLDKSTILERYRKLVFTMTSKRHGAQQRIDRGMFDPPHIEVYLNPHAATPGTLLHHYKKIEKKAPTLDHEIAQFGKGLRKIAERSKVYSLHKHRLFRKFSQHAKGHIDDMQLFQYANDNLPSELKRDFDLHWTVFINNKNQK</sequence>
<accession>A0ABV8PII6</accession>
<protein>
    <submittedName>
        <fullName evidence="2">Uncharacterized protein</fullName>
    </submittedName>
</protein>
<dbReference type="Proteomes" id="UP001595841">
    <property type="component" value="Unassembled WGS sequence"/>
</dbReference>
<name>A0ABV8PII6_9FLAO</name>
<feature type="compositionally biased region" description="Basic and acidic residues" evidence="1">
    <location>
        <begin position="292"/>
        <end position="301"/>
    </location>
</feature>
<comment type="caution">
    <text evidence="2">The sequence shown here is derived from an EMBL/GenBank/DDBJ whole genome shotgun (WGS) entry which is preliminary data.</text>
</comment>